<gene>
    <name evidence="4" type="ORF">M427DRAFT_64158</name>
</gene>
<dbReference type="InterPro" id="IPR031926">
    <property type="entry name" value="TMEM135_N"/>
</dbReference>
<evidence type="ECO:0000256" key="1">
    <source>
        <dbReference type="SAM" id="MobiDB-lite"/>
    </source>
</evidence>
<feature type="transmembrane region" description="Helical" evidence="2">
    <location>
        <begin position="188"/>
        <end position="206"/>
    </location>
</feature>
<keyword evidence="2" id="KW-1133">Transmembrane helix</keyword>
<accession>A0A138ZY57</accession>
<feature type="compositionally biased region" description="Polar residues" evidence="1">
    <location>
        <begin position="32"/>
        <end position="54"/>
    </location>
</feature>
<dbReference type="AlphaFoldDB" id="A0A138ZY57"/>
<feature type="transmembrane region" description="Helical" evidence="2">
    <location>
        <begin position="446"/>
        <end position="462"/>
    </location>
</feature>
<feature type="transmembrane region" description="Helical" evidence="2">
    <location>
        <begin position="121"/>
        <end position="139"/>
    </location>
</feature>
<name>A0A138ZY57_GONPJ</name>
<evidence type="ECO:0000256" key="2">
    <source>
        <dbReference type="SAM" id="Phobius"/>
    </source>
</evidence>
<protein>
    <recommendedName>
        <fullName evidence="3">Transmembrane protein 135 N-terminal domain-containing protein</fullName>
    </recommendedName>
</protein>
<reference evidence="4 5" key="1">
    <citation type="journal article" date="2015" name="Genome Biol. Evol.">
        <title>Phylogenomic analyses indicate that early fungi evolved digesting cell walls of algal ancestors of land plants.</title>
        <authorList>
            <person name="Chang Y."/>
            <person name="Wang S."/>
            <person name="Sekimoto S."/>
            <person name="Aerts A.L."/>
            <person name="Choi C."/>
            <person name="Clum A."/>
            <person name="LaButti K.M."/>
            <person name="Lindquist E.A."/>
            <person name="Yee Ngan C."/>
            <person name="Ohm R.A."/>
            <person name="Salamov A.A."/>
            <person name="Grigoriev I.V."/>
            <person name="Spatafora J.W."/>
            <person name="Berbee M.L."/>
        </authorList>
    </citation>
    <scope>NUCLEOTIDE SEQUENCE [LARGE SCALE GENOMIC DNA]</scope>
    <source>
        <strain evidence="4 5">JEL478</strain>
    </source>
</reference>
<dbReference type="InterPro" id="IPR026749">
    <property type="entry name" value="Tmem135"/>
</dbReference>
<evidence type="ECO:0000259" key="3">
    <source>
        <dbReference type="Pfam" id="PF15982"/>
    </source>
</evidence>
<feature type="transmembrane region" description="Helical" evidence="2">
    <location>
        <begin position="411"/>
        <end position="434"/>
    </location>
</feature>
<evidence type="ECO:0000313" key="5">
    <source>
        <dbReference type="Proteomes" id="UP000070544"/>
    </source>
</evidence>
<dbReference type="PANTHER" id="PTHR12459">
    <property type="entry name" value="TRANSMEMBRANE PROTEIN 135-RELATED"/>
    <property type="match status" value="1"/>
</dbReference>
<organism evidence="4 5">
    <name type="scientific">Gonapodya prolifera (strain JEL478)</name>
    <name type="common">Monoblepharis prolifera</name>
    <dbReference type="NCBI Taxonomy" id="1344416"/>
    <lineage>
        <taxon>Eukaryota</taxon>
        <taxon>Fungi</taxon>
        <taxon>Fungi incertae sedis</taxon>
        <taxon>Chytridiomycota</taxon>
        <taxon>Chytridiomycota incertae sedis</taxon>
        <taxon>Monoblepharidomycetes</taxon>
        <taxon>Monoblepharidales</taxon>
        <taxon>Gonapodyaceae</taxon>
        <taxon>Gonapodya</taxon>
    </lineage>
</organism>
<dbReference type="OMA" id="FIMHPES"/>
<proteinExistence type="predicted"/>
<feature type="transmembrane region" description="Helical" evidence="2">
    <location>
        <begin position="151"/>
        <end position="176"/>
    </location>
</feature>
<feature type="domain" description="Transmembrane protein 135 N-terminal" evidence="3">
    <location>
        <begin position="354"/>
        <end position="485"/>
    </location>
</feature>
<evidence type="ECO:0000313" key="4">
    <source>
        <dbReference type="EMBL" id="KXS09424.1"/>
    </source>
</evidence>
<dbReference type="Proteomes" id="UP000070544">
    <property type="component" value="Unassembled WGS sequence"/>
</dbReference>
<dbReference type="Pfam" id="PF15982">
    <property type="entry name" value="TMEM135_C_rich"/>
    <property type="match status" value="1"/>
</dbReference>
<feature type="compositionally biased region" description="Polar residues" evidence="1">
    <location>
        <begin position="1"/>
        <end position="11"/>
    </location>
</feature>
<keyword evidence="2" id="KW-0472">Membrane</keyword>
<dbReference type="OrthoDB" id="291792at2759"/>
<feature type="compositionally biased region" description="Basic and acidic residues" evidence="1">
    <location>
        <begin position="83"/>
        <end position="94"/>
    </location>
</feature>
<feature type="region of interest" description="Disordered" evidence="1">
    <location>
        <begin position="1"/>
        <end position="100"/>
    </location>
</feature>
<dbReference type="EMBL" id="KQ965865">
    <property type="protein sequence ID" value="KXS09424.1"/>
    <property type="molecule type" value="Genomic_DNA"/>
</dbReference>
<feature type="transmembrane region" description="Helical" evidence="2">
    <location>
        <begin position="371"/>
        <end position="390"/>
    </location>
</feature>
<sequence>MSDPRTPSTRPSALPPPSEDAITSFIIPPSPRSSAVSSFTSINSQLDLASSQGKPSPASPDSRHALAHPPLKKPPIPPTLHTSADDDAPHDAPKPKPPKLPKWTTYRAVLAHALRGAARSFVLAYLGRAALLSALRILAALRKSPPPLTTLLQPFISIAALRSGAAFGTFSFVWKLVANVVAKRRGRWTFGGGFLAGLLASPALLLEDPSRRGVLVEQLGVRALQAVAVRGHAGGYVRVWEGAALTFILACTQIMYAYIMRPTTIPPAYYQWMVKTANVPDALLELNRRNIRLLSAPLSDPTLTHSHALSVASRFAGSASRMAEVERSLGEYVARATGGSMTYPIPIVPCELLHPQDGNCVRYDVGLWGKVFVGIFPVYVALNYIPLVLFRTKSLLKHPLPLILKTLRSTVQSSVFLAFYVTIYMVQICIWRRVVKSGWVAKDHRFMYWLFAIPCAASIFIEKPSRRAELSMYVLPKAFEALWHILLAHDMAAPVPGWEVGVFAASMGTIMGFYHTEPEVLSNLLNGLIHRVFGAY</sequence>
<keyword evidence="2" id="KW-0812">Transmembrane</keyword>
<keyword evidence="5" id="KW-1185">Reference proteome</keyword>
<dbReference type="PANTHER" id="PTHR12459:SF6">
    <property type="entry name" value="GB|AAD46013.1"/>
    <property type="match status" value="1"/>
</dbReference>